<accession>A0A926DTD7</accession>
<organism evidence="2 3">
    <name type="scientific">Bianquea renquensis</name>
    <dbReference type="NCBI Taxonomy" id="2763661"/>
    <lineage>
        <taxon>Bacteria</taxon>
        <taxon>Bacillati</taxon>
        <taxon>Bacillota</taxon>
        <taxon>Clostridia</taxon>
        <taxon>Eubacteriales</taxon>
        <taxon>Bianqueaceae</taxon>
        <taxon>Bianquea</taxon>
    </lineage>
</organism>
<evidence type="ECO:0000313" key="2">
    <source>
        <dbReference type="EMBL" id="MBC8543701.1"/>
    </source>
</evidence>
<dbReference type="AlphaFoldDB" id="A0A926DTD7"/>
<gene>
    <name evidence="2" type="ORF">H8730_09100</name>
</gene>
<sequence length="64" mass="7155">MRQAATKKSEVQGGKRREVRKTGAKIIAWIKMRGGREEMRQAAAKKSEVQGGKRKEVRETGAKS</sequence>
<name>A0A926DTD7_9FIRM</name>
<feature type="compositionally biased region" description="Basic and acidic residues" evidence="1">
    <location>
        <begin position="7"/>
        <end position="16"/>
    </location>
</feature>
<dbReference type="EMBL" id="JACRSQ010000012">
    <property type="protein sequence ID" value="MBC8543701.1"/>
    <property type="molecule type" value="Genomic_DNA"/>
</dbReference>
<reference evidence="2" key="1">
    <citation type="submission" date="2020-08" db="EMBL/GenBank/DDBJ databases">
        <title>Genome public.</title>
        <authorList>
            <person name="Liu C."/>
            <person name="Sun Q."/>
        </authorList>
    </citation>
    <scope>NUCLEOTIDE SEQUENCE</scope>
    <source>
        <strain evidence="2">NSJ-32</strain>
    </source>
</reference>
<feature type="region of interest" description="Disordered" evidence="1">
    <location>
        <begin position="1"/>
        <end position="21"/>
    </location>
</feature>
<evidence type="ECO:0000313" key="3">
    <source>
        <dbReference type="Proteomes" id="UP000657006"/>
    </source>
</evidence>
<feature type="region of interest" description="Disordered" evidence="1">
    <location>
        <begin position="35"/>
        <end position="64"/>
    </location>
</feature>
<proteinExistence type="predicted"/>
<protein>
    <submittedName>
        <fullName evidence="2">Uncharacterized protein</fullName>
    </submittedName>
</protein>
<evidence type="ECO:0000256" key="1">
    <source>
        <dbReference type="SAM" id="MobiDB-lite"/>
    </source>
</evidence>
<dbReference type="Proteomes" id="UP000657006">
    <property type="component" value="Unassembled WGS sequence"/>
</dbReference>
<keyword evidence="3" id="KW-1185">Reference proteome</keyword>
<comment type="caution">
    <text evidence="2">The sequence shown here is derived from an EMBL/GenBank/DDBJ whole genome shotgun (WGS) entry which is preliminary data.</text>
</comment>